<proteinExistence type="predicted"/>
<sequence>MKFPTLPGHPAAHPHKLALPMGAALLACLSPLLSGCAVVSTTASVAGTAVSTTVGVASTAVGVGVSATKGAVDLATP</sequence>
<organism evidence="1 2">
    <name type="scientific">Halothiobacillus diazotrophicus</name>
    <dbReference type="NCBI Taxonomy" id="1860122"/>
    <lineage>
        <taxon>Bacteria</taxon>
        <taxon>Pseudomonadati</taxon>
        <taxon>Pseudomonadota</taxon>
        <taxon>Gammaproteobacteria</taxon>
        <taxon>Chromatiales</taxon>
        <taxon>Halothiobacillaceae</taxon>
        <taxon>Halothiobacillus</taxon>
    </lineage>
</organism>
<dbReference type="KEGG" id="haz:A9404_12130"/>
<protein>
    <recommendedName>
        <fullName evidence="3">Lipoprotein</fullName>
    </recommendedName>
</protein>
<name>A0A191ZJE0_9GAMM</name>
<gene>
    <name evidence="1" type="ORF">A9404_12130</name>
</gene>
<evidence type="ECO:0000313" key="2">
    <source>
        <dbReference type="Proteomes" id="UP000078596"/>
    </source>
</evidence>
<dbReference type="AlphaFoldDB" id="A0A191ZJE0"/>
<dbReference type="PROSITE" id="PS51257">
    <property type="entry name" value="PROKAR_LIPOPROTEIN"/>
    <property type="match status" value="1"/>
</dbReference>
<dbReference type="Proteomes" id="UP000078596">
    <property type="component" value="Chromosome"/>
</dbReference>
<dbReference type="RefSeq" id="WP_066102048.1">
    <property type="nucleotide sequence ID" value="NZ_CP016027.1"/>
</dbReference>
<dbReference type="EMBL" id="CP016027">
    <property type="protein sequence ID" value="ANJ68021.1"/>
    <property type="molecule type" value="Genomic_DNA"/>
</dbReference>
<dbReference type="STRING" id="1860122.A9404_12130"/>
<evidence type="ECO:0008006" key="3">
    <source>
        <dbReference type="Google" id="ProtNLM"/>
    </source>
</evidence>
<keyword evidence="2" id="KW-1185">Reference proteome</keyword>
<evidence type="ECO:0000313" key="1">
    <source>
        <dbReference type="EMBL" id="ANJ68021.1"/>
    </source>
</evidence>
<reference evidence="1 2" key="1">
    <citation type="submission" date="2016-06" db="EMBL/GenBank/DDBJ databases">
        <title>Insight into the functional genes involving in sulfur oxidation in Pearl River water.</title>
        <authorList>
            <person name="Luo J."/>
            <person name="Tan X."/>
            <person name="Lin W."/>
        </authorList>
    </citation>
    <scope>NUCLEOTIDE SEQUENCE [LARGE SCALE GENOMIC DNA]</scope>
    <source>
        <strain evidence="1 2">LS2</strain>
    </source>
</reference>
<accession>A0A191ZJE0</accession>